<dbReference type="SUPFAM" id="SSF55729">
    <property type="entry name" value="Acyl-CoA N-acyltransferases (Nat)"/>
    <property type="match status" value="1"/>
</dbReference>
<dbReference type="Proteomes" id="UP001239085">
    <property type="component" value="Unassembled WGS sequence"/>
</dbReference>
<comment type="caution">
    <text evidence="2">The sequence shown here is derived from an EMBL/GenBank/DDBJ whole genome shotgun (WGS) entry which is preliminary data.</text>
</comment>
<organism evidence="2 3">
    <name type="scientific">Microbacterium murale</name>
    <dbReference type="NCBI Taxonomy" id="1081040"/>
    <lineage>
        <taxon>Bacteria</taxon>
        <taxon>Bacillati</taxon>
        <taxon>Actinomycetota</taxon>
        <taxon>Actinomycetes</taxon>
        <taxon>Micrococcales</taxon>
        <taxon>Microbacteriaceae</taxon>
        <taxon>Microbacterium</taxon>
    </lineage>
</organism>
<keyword evidence="3" id="KW-1185">Reference proteome</keyword>
<feature type="domain" description="N-acetyltransferase" evidence="1">
    <location>
        <begin position="31"/>
        <end position="174"/>
    </location>
</feature>
<evidence type="ECO:0000313" key="3">
    <source>
        <dbReference type="Proteomes" id="UP001239085"/>
    </source>
</evidence>
<dbReference type="CDD" id="cd04301">
    <property type="entry name" value="NAT_SF"/>
    <property type="match status" value="1"/>
</dbReference>
<evidence type="ECO:0000259" key="1">
    <source>
        <dbReference type="PROSITE" id="PS51186"/>
    </source>
</evidence>
<dbReference type="EMBL" id="JAUSXK010000001">
    <property type="protein sequence ID" value="MDQ0643441.1"/>
    <property type="molecule type" value="Genomic_DNA"/>
</dbReference>
<gene>
    <name evidence="2" type="ORF">QFZ46_001601</name>
</gene>
<name>A0ABU0P7X9_9MICO</name>
<dbReference type="InterPro" id="IPR038764">
    <property type="entry name" value="GNAT_N_AcTrfase_prd"/>
</dbReference>
<dbReference type="InterPro" id="IPR016181">
    <property type="entry name" value="Acyl_CoA_acyltransferase"/>
</dbReference>
<dbReference type="RefSeq" id="WP_307360203.1">
    <property type="nucleotide sequence ID" value="NZ_JAUSXK010000001.1"/>
</dbReference>
<sequence>MKPSAGSTLAAPAAAAAWRLADQACAAAGLIMHDAHEPDAARRAAEVLSTIWGRHGTEMIDPAMLVAIAHAGNLVTVATADGEPIGAAAGFCGPPGTPFHSHIVGLLPSATGRGLGRAVKLYQRAWCLEHGIDTMTWTYDPLVARNAYFNIRRLGARAVHYYAGFYGEMVDAINAGQGSDRMLIRWDLTTTPPEAGAPLVDPGRGSHSAIENLAGAPSAYSPPPRDTNTTLIAIPREIEEMRRTDPDLARRWRASTRDALDDLLVNGWIITDFTRSCQYVLHRERTS</sequence>
<dbReference type="PROSITE" id="PS51186">
    <property type="entry name" value="GNAT"/>
    <property type="match status" value="1"/>
</dbReference>
<protein>
    <submittedName>
        <fullName evidence="2">GNAT superfamily acetyltransferase</fullName>
    </submittedName>
</protein>
<dbReference type="PANTHER" id="PTHR41700:SF1">
    <property type="entry name" value="N-ACETYLTRANSFERASE DOMAIN-CONTAINING PROTEIN"/>
    <property type="match status" value="1"/>
</dbReference>
<dbReference type="Gene3D" id="3.40.630.30">
    <property type="match status" value="1"/>
</dbReference>
<dbReference type="InterPro" id="IPR000182">
    <property type="entry name" value="GNAT_dom"/>
</dbReference>
<reference evidence="2 3" key="1">
    <citation type="submission" date="2023-07" db="EMBL/GenBank/DDBJ databases">
        <title>Comparative genomics of wheat-associated soil bacteria to identify genetic determinants of phenazine resistance.</title>
        <authorList>
            <person name="Mouncey N."/>
        </authorList>
    </citation>
    <scope>NUCLEOTIDE SEQUENCE [LARGE SCALE GENOMIC DNA]</scope>
    <source>
        <strain evidence="2 3">W2I7</strain>
    </source>
</reference>
<evidence type="ECO:0000313" key="2">
    <source>
        <dbReference type="EMBL" id="MDQ0643441.1"/>
    </source>
</evidence>
<accession>A0ABU0P7X9</accession>
<proteinExistence type="predicted"/>
<dbReference type="PANTHER" id="PTHR41700">
    <property type="entry name" value="GCN5-RELATED N-ACETYLTRANSFERASE"/>
    <property type="match status" value="1"/>
</dbReference>